<keyword evidence="3" id="KW-1185">Reference proteome</keyword>
<feature type="region of interest" description="Disordered" evidence="1">
    <location>
        <begin position="644"/>
        <end position="666"/>
    </location>
</feature>
<accession>A0A448YVM9</accession>
<reference evidence="2 3" key="1">
    <citation type="submission" date="2019-01" db="EMBL/GenBank/DDBJ databases">
        <authorList>
            <person name="Ferrante I. M."/>
        </authorList>
    </citation>
    <scope>NUCLEOTIDE SEQUENCE [LARGE SCALE GENOMIC DNA]</scope>
    <source>
        <strain evidence="2 3">B856</strain>
    </source>
</reference>
<sequence>MKAANAEISLNRTVSTEELTLDQYLTQSNNSSPQCETRGESSVPLDVVAFRMALASYASPEKQQAQAHGMVSVPYNTYRSYTPTVLSMAQSVDESWISSEHSVRRSAVKARQKRSEQRVKSLIGRVGHRSDSPSGKAGPGFPSSPGAAIAATPIAGASATATANATSRVMEAVARNINHLAASVKPRDGEKIVPLSNHRGACIFDVERLETHLRKHGMILLQTAHKEHNLEGSVLEDVARKLGRSVSVAGDASRAAAAFVGSLEAEFGLAGEKRNAFAQFGREVQVASVLLPNPCTGHDELRALLTPGFRAAIDAVATEEEASEFLERIGPFYVQAAFFGALYVTSASAYSYKARAARKIRAAMKSRYERLAGRGGAGGGELRTGDEDSGDSSARASALLRSWTEEGSGAEVGVKACGGDPAKLASRGGRCEWSESAKEDPSIVRCDLVPIYELAVAPAPAPAASTDCGANHSRRLLKAAFDKYAERQEKLLSEWSDAWKPERVDIRGECETLQKLGDELRERRARAKKWVDGVFSRPLRHLTRSKRDTNWLSSLDRCLEGWDEHGTGDVVPGISEIEAYAENYHHREPSHSGAVLIGLLDTAGNSSRRHRNESSGPFGRDTEKSNEVYQLVYEKCQSVKQSIQRKVHGSNNNKNRGGLATEENGLDPFSFDVSKETKAKPATVAGKDATAEARDLDVFQRRREPRCFSGLIGELRNWVKSIEEAQTEDKDFERTESSGNDSDSNPIKHAKEDGKDSEIGEGKETASLSEAVEEGTSDKKDTATAESKTAESDSRACDEAKSDDGNFDRGCREGGAKIIEETIVNDRVPSDE</sequence>
<feature type="compositionally biased region" description="Basic and acidic residues" evidence="1">
    <location>
        <begin position="776"/>
        <end position="813"/>
    </location>
</feature>
<dbReference type="AlphaFoldDB" id="A0A448YVM9"/>
<evidence type="ECO:0000313" key="3">
    <source>
        <dbReference type="Proteomes" id="UP000291116"/>
    </source>
</evidence>
<proteinExistence type="predicted"/>
<organism evidence="2 3">
    <name type="scientific">Pseudo-nitzschia multistriata</name>
    <dbReference type="NCBI Taxonomy" id="183589"/>
    <lineage>
        <taxon>Eukaryota</taxon>
        <taxon>Sar</taxon>
        <taxon>Stramenopiles</taxon>
        <taxon>Ochrophyta</taxon>
        <taxon>Bacillariophyta</taxon>
        <taxon>Bacillariophyceae</taxon>
        <taxon>Bacillariophycidae</taxon>
        <taxon>Bacillariales</taxon>
        <taxon>Bacillariaceae</taxon>
        <taxon>Pseudo-nitzschia</taxon>
    </lineage>
</organism>
<feature type="region of interest" description="Disordered" evidence="1">
    <location>
        <begin position="727"/>
        <end position="813"/>
    </location>
</feature>
<feature type="compositionally biased region" description="Basic and acidic residues" evidence="1">
    <location>
        <begin position="749"/>
        <end position="764"/>
    </location>
</feature>
<gene>
    <name evidence="2" type="ORF">PSNMU_V1.4_AUG-EV-PASAV3_0005100</name>
</gene>
<evidence type="ECO:0000313" key="2">
    <source>
        <dbReference type="EMBL" id="VEU33820.1"/>
    </source>
</evidence>
<feature type="region of interest" description="Disordered" evidence="1">
    <location>
        <begin position="105"/>
        <end position="145"/>
    </location>
</feature>
<evidence type="ECO:0000256" key="1">
    <source>
        <dbReference type="SAM" id="MobiDB-lite"/>
    </source>
</evidence>
<feature type="region of interest" description="Disordered" evidence="1">
    <location>
        <begin position="374"/>
        <end position="394"/>
    </location>
</feature>
<name>A0A448YVM9_9STRA</name>
<dbReference type="Proteomes" id="UP000291116">
    <property type="component" value="Unassembled WGS sequence"/>
</dbReference>
<feature type="compositionally biased region" description="Basic and acidic residues" evidence="1">
    <location>
        <begin position="727"/>
        <end position="736"/>
    </location>
</feature>
<dbReference type="EMBL" id="CAACVS010000010">
    <property type="protein sequence ID" value="VEU33820.1"/>
    <property type="molecule type" value="Genomic_DNA"/>
</dbReference>
<protein>
    <submittedName>
        <fullName evidence="2">Uncharacterized protein</fullName>
    </submittedName>
</protein>